<dbReference type="InterPro" id="IPR029055">
    <property type="entry name" value="Ntn_hydrolases_N"/>
</dbReference>
<reference evidence="1" key="2">
    <citation type="submission" date="2021-01" db="EMBL/GenBank/DDBJ databases">
        <authorList>
            <person name="Kang M."/>
        </authorList>
    </citation>
    <scope>NUCLEOTIDE SEQUENCE</scope>
    <source>
        <strain evidence="1">KACC 17527</strain>
    </source>
</reference>
<organism evidence="1 2">
    <name type="scientific">Ramlibacter ginsenosidimutans</name>
    <dbReference type="NCBI Taxonomy" id="502333"/>
    <lineage>
        <taxon>Bacteria</taxon>
        <taxon>Pseudomonadati</taxon>
        <taxon>Pseudomonadota</taxon>
        <taxon>Betaproteobacteria</taxon>
        <taxon>Burkholderiales</taxon>
        <taxon>Comamonadaceae</taxon>
        <taxon>Ramlibacter</taxon>
    </lineage>
</organism>
<dbReference type="InterPro" id="IPR010430">
    <property type="entry name" value="DUF1028"/>
</dbReference>
<protein>
    <submittedName>
        <fullName evidence="1">DUF1028 domain-containing protein</fullName>
    </submittedName>
</protein>
<evidence type="ECO:0000313" key="1">
    <source>
        <dbReference type="EMBL" id="MBK6008016.1"/>
    </source>
</evidence>
<dbReference type="RefSeq" id="WP_201174567.1">
    <property type="nucleotide sequence ID" value="NZ_JAEPWM010000008.1"/>
</dbReference>
<dbReference type="PANTHER" id="PTHR39328:SF1">
    <property type="entry name" value="BLL2871 PROTEIN"/>
    <property type="match status" value="1"/>
</dbReference>
<keyword evidence="2" id="KW-1185">Reference proteome</keyword>
<gene>
    <name evidence="1" type="ORF">JJB11_18095</name>
</gene>
<dbReference type="Proteomes" id="UP000630528">
    <property type="component" value="Unassembled WGS sequence"/>
</dbReference>
<sequence length="238" mass="25657">MTWSILARDATGRFGIAIASRFFAVGALTMHTRRGVGALATQALMNPLYGPQGMALLAEGRTPGEIIATLTAADSGREQRQLHILPAHGRGAAWTGSACVDWCGHRVEDGFSVAGNMLAGPQVVQATAEAFLATRGRDLGERLVAALAAGEAAGGDKRGKQAAALRIHADEDYPQLEIRVDDHEEPVRELQRLYDKSLERYQPFTACLAGRNDPVGVTDRAIIEERIARFQRERGGRS</sequence>
<proteinExistence type="predicted"/>
<comment type="caution">
    <text evidence="1">The sequence shown here is derived from an EMBL/GenBank/DDBJ whole genome shotgun (WGS) entry which is preliminary data.</text>
</comment>
<reference evidence="1" key="1">
    <citation type="journal article" date="2012" name="J. Microbiol. Biotechnol.">
        <title>Ramlibacter ginsenosidimutans sp. nov., with ginsenoside-converting activity.</title>
        <authorList>
            <person name="Wang L."/>
            <person name="An D.S."/>
            <person name="Kim S.G."/>
            <person name="Jin F.X."/>
            <person name="Kim S.C."/>
            <person name="Lee S.T."/>
            <person name="Im W.T."/>
        </authorList>
    </citation>
    <scope>NUCLEOTIDE SEQUENCE</scope>
    <source>
        <strain evidence="1">KACC 17527</strain>
    </source>
</reference>
<dbReference type="EMBL" id="JAEPWM010000008">
    <property type="protein sequence ID" value="MBK6008016.1"/>
    <property type="molecule type" value="Genomic_DNA"/>
</dbReference>
<name>A0A934WNT4_9BURK</name>
<dbReference type="Pfam" id="PF06267">
    <property type="entry name" value="DUF1028"/>
    <property type="match status" value="1"/>
</dbReference>
<accession>A0A934WNT4</accession>
<dbReference type="PANTHER" id="PTHR39328">
    <property type="entry name" value="BLL2871 PROTEIN"/>
    <property type="match status" value="1"/>
</dbReference>
<dbReference type="SUPFAM" id="SSF56235">
    <property type="entry name" value="N-terminal nucleophile aminohydrolases (Ntn hydrolases)"/>
    <property type="match status" value="1"/>
</dbReference>
<evidence type="ECO:0000313" key="2">
    <source>
        <dbReference type="Proteomes" id="UP000630528"/>
    </source>
</evidence>
<dbReference type="AlphaFoldDB" id="A0A934WNT4"/>
<dbReference type="Gene3D" id="3.60.20.10">
    <property type="entry name" value="Glutamine Phosphoribosylpyrophosphate, subunit 1, domain 1"/>
    <property type="match status" value="1"/>
</dbReference>